<gene>
    <name evidence="1" type="ORF">KCG45_02500</name>
</gene>
<protein>
    <submittedName>
        <fullName evidence="1">DUF2279 domain-containing protein</fullName>
    </submittedName>
</protein>
<comment type="caution">
    <text evidence="1">The sequence shown here is derived from an EMBL/GenBank/DDBJ whole genome shotgun (WGS) entry which is preliminary data.</text>
</comment>
<keyword evidence="2" id="KW-1185">Reference proteome</keyword>
<proteinExistence type="predicted"/>
<dbReference type="EMBL" id="JAGSPB010000001">
    <property type="protein sequence ID" value="MBV7265044.1"/>
    <property type="molecule type" value="Genomic_DNA"/>
</dbReference>
<name>A0ABS6SK75_9SPHN</name>
<dbReference type="Proteomes" id="UP000699975">
    <property type="component" value="Unassembled WGS sequence"/>
</dbReference>
<dbReference type="RefSeq" id="WP_218315555.1">
    <property type="nucleotide sequence ID" value="NZ_JAGSPB010000001.1"/>
</dbReference>
<dbReference type="Pfam" id="PF10043">
    <property type="entry name" value="DUF2279"/>
    <property type="match status" value="1"/>
</dbReference>
<reference evidence="1 2" key="1">
    <citation type="submission" date="2021-04" db="EMBL/GenBank/DDBJ databases">
        <authorList>
            <person name="Pira H."/>
            <person name="Risdian C."/>
            <person name="Wink J."/>
        </authorList>
    </citation>
    <scope>NUCLEOTIDE SEQUENCE [LARGE SCALE GENOMIC DNA]</scope>
    <source>
        <strain evidence="1 2">WH131</strain>
    </source>
</reference>
<evidence type="ECO:0000313" key="2">
    <source>
        <dbReference type="Proteomes" id="UP000699975"/>
    </source>
</evidence>
<organism evidence="1 2">
    <name type="scientific">Erythrobacter ani</name>
    <dbReference type="NCBI Taxonomy" id="2827235"/>
    <lineage>
        <taxon>Bacteria</taxon>
        <taxon>Pseudomonadati</taxon>
        <taxon>Pseudomonadota</taxon>
        <taxon>Alphaproteobacteria</taxon>
        <taxon>Sphingomonadales</taxon>
        <taxon>Erythrobacteraceae</taxon>
        <taxon>Erythrobacter/Porphyrobacter group</taxon>
        <taxon>Erythrobacter</taxon>
    </lineage>
</organism>
<accession>A0ABS6SK75</accession>
<sequence>MRPYASFGEDVATIKWELAAVAAYYAAINVPKLFDDPQWPSFQSEGWFGVNTNNVGVDKLAHTYSTYVVSEILYARLKHKTGGAPGIQYTAAALASGIMAGTELFDAIEPTSGWSWEDFAMNTAGAGLSILRNSVPGLDQKLDFRLMIRPNDDIYTTSGKEHFQQQRYFFALKLAGFEAFKRSPFRFVELHAGYHGDDFLLEDRAAGIRPKRHIFVGLGLNLRELFFRDAKRPVGRAVGEVLDYFQLPYTAAHVHITE</sequence>
<dbReference type="InterPro" id="IPR018736">
    <property type="entry name" value="DUF2279_periplasmic_lipo"/>
</dbReference>
<evidence type="ECO:0000313" key="1">
    <source>
        <dbReference type="EMBL" id="MBV7265044.1"/>
    </source>
</evidence>